<evidence type="ECO:0000256" key="20">
    <source>
        <dbReference type="ARBA" id="ARBA00025525"/>
    </source>
</evidence>
<dbReference type="PROSITE" id="PS51007">
    <property type="entry name" value="CYTC"/>
    <property type="match status" value="2"/>
</dbReference>
<evidence type="ECO:0000256" key="18">
    <source>
        <dbReference type="ARBA" id="ARBA00023065"/>
    </source>
</evidence>
<evidence type="ECO:0000259" key="25">
    <source>
        <dbReference type="PROSITE" id="PS51007"/>
    </source>
</evidence>
<evidence type="ECO:0000256" key="16">
    <source>
        <dbReference type="ARBA" id="ARBA00023002"/>
    </source>
</evidence>
<accession>A0A5B8LX49</accession>
<evidence type="ECO:0000256" key="14">
    <source>
        <dbReference type="ARBA" id="ARBA00022982"/>
    </source>
</evidence>
<feature type="binding site" description="axial binding residue" evidence="22">
    <location>
        <position position="172"/>
    </location>
    <ligand>
        <name>heme c</name>
        <dbReference type="ChEBI" id="CHEBI:61717"/>
        <label>2</label>
    </ligand>
    <ligandPart>
        <name>Fe</name>
        <dbReference type="ChEBI" id="CHEBI:18248"/>
    </ligandPart>
</feature>
<feature type="transmembrane region" description="Helical" evidence="24">
    <location>
        <begin position="32"/>
        <end position="50"/>
    </location>
</feature>
<comment type="subunit">
    <text evidence="4">Component of the cbb3-type cytochrome c oxidase at least composed of FixN, FixO, FixQ and FixP.</text>
</comment>
<feature type="domain" description="Cytochrome c" evidence="25">
    <location>
        <begin position="208"/>
        <end position="289"/>
    </location>
</feature>
<keyword evidence="12" id="KW-0677">Repeat</keyword>
<dbReference type="InterPro" id="IPR036909">
    <property type="entry name" value="Cyt_c-like_dom_sf"/>
</dbReference>
<dbReference type="Pfam" id="PF00034">
    <property type="entry name" value="Cytochrom_C"/>
    <property type="match status" value="1"/>
</dbReference>
<feature type="domain" description="Cytochrome c" evidence="25">
    <location>
        <begin position="108"/>
        <end position="197"/>
    </location>
</feature>
<feature type="binding site" description="axial binding residue" evidence="22">
    <location>
        <position position="225"/>
    </location>
    <ligand>
        <name>heme c</name>
        <dbReference type="ChEBI" id="CHEBI:61717"/>
        <label>2</label>
    </ligand>
    <ligandPart>
        <name>Fe</name>
        <dbReference type="ChEBI" id="CHEBI:18248"/>
    </ligandPart>
</feature>
<dbReference type="PANTHER" id="PTHR33751:SF1">
    <property type="entry name" value="CBB3-TYPE CYTOCHROME C OXIDASE SUBUNIT FIXP"/>
    <property type="match status" value="1"/>
</dbReference>
<reference evidence="26 27" key="1">
    <citation type="submission" date="2019-07" db="EMBL/GenBank/DDBJ databases">
        <title>Full genome sequence of Devosia sp. Gsoil 520.</title>
        <authorList>
            <person name="Im W.-T."/>
        </authorList>
    </citation>
    <scope>NUCLEOTIDE SEQUENCE [LARGE SCALE GENOMIC DNA]</scope>
    <source>
        <strain evidence="26 27">Gsoil 520</strain>
    </source>
</reference>
<keyword evidence="27" id="KW-1185">Reference proteome</keyword>
<evidence type="ECO:0000256" key="9">
    <source>
        <dbReference type="ARBA" id="ARBA00022660"/>
    </source>
</evidence>
<evidence type="ECO:0000256" key="8">
    <source>
        <dbReference type="ARBA" id="ARBA00022617"/>
    </source>
</evidence>
<evidence type="ECO:0000256" key="1">
    <source>
        <dbReference type="ARBA" id="ARBA00004533"/>
    </source>
</evidence>
<comment type="subcellular location">
    <subcellularLocation>
        <location evidence="1 21">Cell inner membrane</location>
    </subcellularLocation>
</comment>
<keyword evidence="14 21" id="KW-0249">Electron transport</keyword>
<dbReference type="KEGG" id="dea:FPZ08_15370"/>
<feature type="binding site" description="covalent" evidence="23">
    <location>
        <position position="224"/>
    </location>
    <ligand>
        <name>heme c</name>
        <dbReference type="ChEBI" id="CHEBI:61717"/>
        <label>2</label>
    </ligand>
</feature>
<keyword evidence="18 21" id="KW-0406">Ion transport</keyword>
<dbReference type="PIRSF" id="PIRSF000006">
    <property type="entry name" value="Cbb3-Cox_fixP"/>
    <property type="match status" value="1"/>
</dbReference>
<dbReference type="PANTHER" id="PTHR33751">
    <property type="entry name" value="CBB3-TYPE CYTOCHROME C OXIDASE SUBUNIT FIXP"/>
    <property type="match status" value="1"/>
</dbReference>
<evidence type="ECO:0000256" key="4">
    <source>
        <dbReference type="ARBA" id="ARBA00011203"/>
    </source>
</evidence>
<keyword evidence="6 21" id="KW-1003">Cell membrane</keyword>
<dbReference type="InterPro" id="IPR050597">
    <property type="entry name" value="Cytochrome_c_Oxidase_Subunit"/>
</dbReference>
<comment type="similarity">
    <text evidence="3 21">Belongs to the CcoP / FixP family.</text>
</comment>
<dbReference type="GO" id="GO:0005506">
    <property type="term" value="F:iron ion binding"/>
    <property type="evidence" value="ECO:0007669"/>
    <property type="project" value="InterPro"/>
</dbReference>
<comment type="cofactor">
    <cofactor evidence="21 23">
        <name>heme c</name>
        <dbReference type="ChEBI" id="CHEBI:61717"/>
    </cofactor>
    <text evidence="21 23">Binds 2 heme C groups per subunit.</text>
</comment>
<evidence type="ECO:0000313" key="26">
    <source>
        <dbReference type="EMBL" id="QDZ12000.1"/>
    </source>
</evidence>
<evidence type="ECO:0000256" key="21">
    <source>
        <dbReference type="PIRNR" id="PIRNR000006"/>
    </source>
</evidence>
<dbReference type="AlphaFoldDB" id="A0A5B8LX49"/>
<evidence type="ECO:0000256" key="5">
    <source>
        <dbReference type="ARBA" id="ARBA00022448"/>
    </source>
</evidence>
<dbReference type="Gene3D" id="1.10.760.10">
    <property type="entry name" value="Cytochrome c-like domain"/>
    <property type="match status" value="2"/>
</dbReference>
<dbReference type="Gene3D" id="6.10.280.130">
    <property type="match status" value="1"/>
</dbReference>
<dbReference type="EMBL" id="CP042304">
    <property type="protein sequence ID" value="QDZ12000.1"/>
    <property type="molecule type" value="Genomic_DNA"/>
</dbReference>
<comment type="function">
    <text evidence="20">C-type cytochrome. Part of the cbb3-type cytochrome c oxidase complex. FixP subunit is required for transferring electrons from donor cytochrome c via its heme groups to FixO subunit. From there, electrons are shuttled to the catalytic binuclear center of FixN subunit where oxygen reduction takes place. The complex also functions as a proton pump.</text>
</comment>
<sequence length="293" mass="31735">MARLERDKVSGQMTTGHEWNGIKELNTPVPSILWAFLITATIFSVSWTVLMPSWPGINGYFRGLLGVDQRVAVTQSVEEAAVERESWTSRIDSEDFATIQADPDLMAIVRETGAALFGDNCAACHGTNARGNPGYPNLVAAPVMWGDDPETVAETIRVGINGTSPEARYAQMLAFGRDQMLARADIDAVVSYVETLSQPELAAGMDAGMLAAGASIFADNCAGCHGEDARGMTDTGAPNLTDHYWTYGGDRATIRHSVYYGRAGTMPSWEGRLSPTHIKLLTLYVLDLRANEQ</sequence>
<dbReference type="GO" id="GO:0009055">
    <property type="term" value="F:electron transfer activity"/>
    <property type="evidence" value="ECO:0007669"/>
    <property type="project" value="InterPro"/>
</dbReference>
<keyword evidence="15 24" id="KW-1133">Transmembrane helix</keyword>
<evidence type="ECO:0000256" key="22">
    <source>
        <dbReference type="PIRSR" id="PIRSR000006-1"/>
    </source>
</evidence>
<evidence type="ECO:0000256" key="12">
    <source>
        <dbReference type="ARBA" id="ARBA00022737"/>
    </source>
</evidence>
<dbReference type="GO" id="GO:0006119">
    <property type="term" value="P:oxidative phosphorylation"/>
    <property type="evidence" value="ECO:0007669"/>
    <property type="project" value="UniProtKB-UniPathway"/>
</dbReference>
<evidence type="ECO:0000256" key="15">
    <source>
        <dbReference type="ARBA" id="ARBA00022989"/>
    </source>
</evidence>
<evidence type="ECO:0000256" key="2">
    <source>
        <dbReference type="ARBA" id="ARBA00004673"/>
    </source>
</evidence>
<dbReference type="UniPathway" id="UPA00705"/>
<comment type="pathway">
    <text evidence="2 21">Energy metabolism; oxidative phosphorylation.</text>
</comment>
<dbReference type="NCBIfam" id="TIGR00782">
    <property type="entry name" value="ccoP"/>
    <property type="match status" value="1"/>
</dbReference>
<dbReference type="Pfam" id="PF14715">
    <property type="entry name" value="FixP_N"/>
    <property type="match status" value="1"/>
</dbReference>
<dbReference type="SUPFAM" id="SSF46626">
    <property type="entry name" value="Cytochrome c"/>
    <property type="match status" value="2"/>
</dbReference>
<keyword evidence="17 21" id="KW-0408">Iron</keyword>
<keyword evidence="16 21" id="KW-0560">Oxidoreductase</keyword>
<evidence type="ECO:0000313" key="27">
    <source>
        <dbReference type="Proteomes" id="UP000315364"/>
    </source>
</evidence>
<evidence type="ECO:0000256" key="23">
    <source>
        <dbReference type="PIRSR" id="PIRSR000006-2"/>
    </source>
</evidence>
<evidence type="ECO:0000256" key="7">
    <source>
        <dbReference type="ARBA" id="ARBA00022519"/>
    </source>
</evidence>
<keyword evidence="5 21" id="KW-0813">Transport</keyword>
<dbReference type="RefSeq" id="WP_146290815.1">
    <property type="nucleotide sequence ID" value="NZ_CP042304.1"/>
</dbReference>
<organism evidence="26 27">
    <name type="scientific">Devosia ginsengisoli</name>
    <dbReference type="NCBI Taxonomy" id="400770"/>
    <lineage>
        <taxon>Bacteria</taxon>
        <taxon>Pseudomonadati</taxon>
        <taxon>Pseudomonadota</taxon>
        <taxon>Alphaproteobacteria</taxon>
        <taxon>Hyphomicrobiales</taxon>
        <taxon>Devosiaceae</taxon>
        <taxon>Devosia</taxon>
    </lineage>
</organism>
<keyword evidence="19 21" id="KW-0472">Membrane</keyword>
<feature type="binding site" description="covalent" evidence="23">
    <location>
        <position position="121"/>
    </location>
    <ligand>
        <name>heme c</name>
        <dbReference type="ChEBI" id="CHEBI:61717"/>
        <label>1</label>
    </ligand>
</feature>
<keyword evidence="9 21" id="KW-0679">Respiratory chain</keyword>
<keyword evidence="11 21" id="KW-0479">Metal-binding</keyword>
<dbReference type="InterPro" id="IPR032858">
    <property type="entry name" value="CcoP_N"/>
</dbReference>
<dbReference type="GO" id="GO:1902600">
    <property type="term" value="P:proton transmembrane transport"/>
    <property type="evidence" value="ECO:0007669"/>
    <property type="project" value="UniProtKB-KW"/>
</dbReference>
<feature type="binding site" description="axial binding residue" evidence="22">
    <location>
        <position position="125"/>
    </location>
    <ligand>
        <name>heme c</name>
        <dbReference type="ChEBI" id="CHEBI:61717"/>
        <label>1</label>
    </ligand>
    <ligandPart>
        <name>Fe</name>
        <dbReference type="ChEBI" id="CHEBI:18248"/>
    </ligandPart>
</feature>
<gene>
    <name evidence="26" type="primary">ccoP</name>
    <name evidence="26" type="ORF">FPZ08_15370</name>
</gene>
<feature type="binding site" description="covalent" evidence="23">
    <location>
        <position position="221"/>
    </location>
    <ligand>
        <name>heme c</name>
        <dbReference type="ChEBI" id="CHEBI:61717"/>
        <label>2</label>
    </ligand>
</feature>
<dbReference type="Proteomes" id="UP000315364">
    <property type="component" value="Chromosome"/>
</dbReference>
<feature type="binding site" description="covalent" evidence="23">
    <location>
        <position position="124"/>
    </location>
    <ligand>
        <name>heme c</name>
        <dbReference type="ChEBI" id="CHEBI:61717"/>
        <label>1</label>
    </ligand>
</feature>
<evidence type="ECO:0000256" key="24">
    <source>
        <dbReference type="SAM" id="Phobius"/>
    </source>
</evidence>
<evidence type="ECO:0000256" key="3">
    <source>
        <dbReference type="ARBA" id="ARBA00006113"/>
    </source>
</evidence>
<protein>
    <recommendedName>
        <fullName evidence="21">Cbb3-type cytochrome c oxidase subunit</fullName>
    </recommendedName>
</protein>
<evidence type="ECO:0000256" key="17">
    <source>
        <dbReference type="ARBA" id="ARBA00023004"/>
    </source>
</evidence>
<dbReference type="OrthoDB" id="9811281at2"/>
<dbReference type="Pfam" id="PF13442">
    <property type="entry name" value="Cytochrome_CBB3"/>
    <property type="match status" value="1"/>
</dbReference>
<evidence type="ECO:0000256" key="11">
    <source>
        <dbReference type="ARBA" id="ARBA00022723"/>
    </source>
</evidence>
<feature type="binding site" description="axial binding residue" evidence="22">
    <location>
        <position position="266"/>
    </location>
    <ligand>
        <name>heme c</name>
        <dbReference type="ChEBI" id="CHEBI:61717"/>
        <label>1</label>
    </ligand>
    <ligandPart>
        <name>Fe</name>
        <dbReference type="ChEBI" id="CHEBI:18248"/>
    </ligandPart>
</feature>
<name>A0A5B8LX49_9HYPH</name>
<dbReference type="GO" id="GO:0016491">
    <property type="term" value="F:oxidoreductase activity"/>
    <property type="evidence" value="ECO:0007669"/>
    <property type="project" value="UniProtKB-KW"/>
</dbReference>
<keyword evidence="10 24" id="KW-0812">Transmembrane</keyword>
<evidence type="ECO:0000256" key="10">
    <source>
        <dbReference type="ARBA" id="ARBA00022692"/>
    </source>
</evidence>
<keyword evidence="13 21" id="KW-0375">Hydrogen ion transport</keyword>
<keyword evidence="7 21" id="KW-0997">Cell inner membrane</keyword>
<dbReference type="InterPro" id="IPR004678">
    <property type="entry name" value="Cyt_c_oxidase_cbb3_su3"/>
</dbReference>
<keyword evidence="8 21" id="KW-0349">Heme</keyword>
<dbReference type="InterPro" id="IPR008168">
    <property type="entry name" value="Cyt_C_IC"/>
</dbReference>
<dbReference type="GO" id="GO:0005886">
    <property type="term" value="C:plasma membrane"/>
    <property type="evidence" value="ECO:0007669"/>
    <property type="project" value="UniProtKB-SubCell"/>
</dbReference>
<dbReference type="InterPro" id="IPR009056">
    <property type="entry name" value="Cyt_c-like_dom"/>
</dbReference>
<dbReference type="GO" id="GO:0020037">
    <property type="term" value="F:heme binding"/>
    <property type="evidence" value="ECO:0007669"/>
    <property type="project" value="InterPro"/>
</dbReference>
<evidence type="ECO:0000256" key="6">
    <source>
        <dbReference type="ARBA" id="ARBA00022475"/>
    </source>
</evidence>
<evidence type="ECO:0000256" key="19">
    <source>
        <dbReference type="ARBA" id="ARBA00023136"/>
    </source>
</evidence>
<dbReference type="PRINTS" id="PR00605">
    <property type="entry name" value="CYTCHROMECIC"/>
</dbReference>
<evidence type="ECO:0000256" key="13">
    <source>
        <dbReference type="ARBA" id="ARBA00022781"/>
    </source>
</evidence>
<proteinExistence type="inferred from homology"/>
<dbReference type="InterPro" id="IPR038414">
    <property type="entry name" value="CcoP_N_sf"/>
</dbReference>